<reference evidence="2" key="1">
    <citation type="submission" date="2024-09" db="EMBL/GenBank/DDBJ databases">
        <title>Whole genome shotgun sequence of Pseudomonas alcaligenes NBRC 14159.</title>
        <authorList>
            <person name="Yoshida I."/>
            <person name="Hosoyama A."/>
            <person name="Tsuchikane K."/>
            <person name="Noguchi M."/>
            <person name="Hirakata S."/>
            <person name="Ando Y."/>
            <person name="Ohji S."/>
            <person name="Yamazoe A."/>
            <person name="Yamazaki S."/>
            <person name="Fujita N."/>
        </authorList>
    </citation>
    <scope>NUCLEOTIDE SEQUENCE</scope>
    <source>
        <strain evidence="2">NBRC 14159</strain>
    </source>
</reference>
<dbReference type="PIRSF" id="PIRSF020419">
    <property type="entry name" value="Fe_uptake_reg_CjrA_prd"/>
    <property type="match status" value="1"/>
</dbReference>
<name>U2ZLE2_AQUA1</name>
<dbReference type="Gene3D" id="3.40.50.11550">
    <property type="match status" value="1"/>
</dbReference>
<proteinExistence type="predicted"/>
<dbReference type="PROSITE" id="PS51257">
    <property type="entry name" value="PROKAR_LIPOPROTEIN"/>
    <property type="match status" value="1"/>
</dbReference>
<dbReference type="EMBL" id="BATI01000010">
    <property type="protein sequence ID" value="GAD62300.1"/>
    <property type="molecule type" value="Genomic_DNA"/>
</dbReference>
<protein>
    <recommendedName>
        <fullName evidence="1">Haem-binding uptake Tiki superfamily ChaN domain-containing protein</fullName>
    </recommendedName>
</protein>
<dbReference type="STRING" id="43263.A0T30_17935"/>
<gene>
    <name evidence="2" type="ORF">PA6_010_01120</name>
</gene>
<dbReference type="SUPFAM" id="SSF159501">
    <property type="entry name" value="EreA/ChaN-like"/>
    <property type="match status" value="1"/>
</dbReference>
<dbReference type="eggNOG" id="COG3016">
    <property type="taxonomic scope" value="Bacteria"/>
</dbReference>
<dbReference type="OrthoDB" id="9795827at2"/>
<dbReference type="AlphaFoldDB" id="U2ZLE2"/>
<evidence type="ECO:0000313" key="2">
    <source>
        <dbReference type="EMBL" id="GAD62300.1"/>
    </source>
</evidence>
<dbReference type="RefSeq" id="WP_021700389.1">
    <property type="nucleotide sequence ID" value="NZ_BATI01000010.1"/>
</dbReference>
<keyword evidence="3" id="KW-1185">Reference proteome</keyword>
<dbReference type="Pfam" id="PF04187">
    <property type="entry name" value="Cofac_haem_bdg"/>
    <property type="match status" value="1"/>
</dbReference>
<dbReference type="Proteomes" id="UP000016560">
    <property type="component" value="Unassembled WGS sequence"/>
</dbReference>
<dbReference type="InterPro" id="IPR016773">
    <property type="entry name" value="Fe3_uptake_reg_CjrA_prd"/>
</dbReference>
<evidence type="ECO:0000259" key="1">
    <source>
        <dbReference type="Pfam" id="PF04187"/>
    </source>
</evidence>
<sequence>MRILLLCLIPLMAACQSRGVLPPPAPIAPEGRDHAQLGQIVELASGQVITPQQLVERLAKAPRVLVGEQHDNPDHHALQLWLSRELAAQRAQGSLLLEMLNPDQQARVEQVQAEVRAGRAPRDTIAALAWQPGWDWSLYGALVQYQLRQPYPLLAANLDRAEIMQIYRARPTLQGTASAAPAVQEKLQADIRESHCGLLPDSQIPAMLAVQQQRDRRMAERLLAAPQPAMLLAGAFHVRKDLGVPLHLADLGAGEGNLVLILAEVGKQPAADSADYVWYTAANAPEDHCAKLRKK</sequence>
<dbReference type="InterPro" id="IPR007314">
    <property type="entry name" value="Cofac_haem-bd_dom"/>
</dbReference>
<comment type="caution">
    <text evidence="2">The sequence shown here is derived from an EMBL/GenBank/DDBJ whole genome shotgun (WGS) entry which is preliminary data.</text>
</comment>
<dbReference type="Gene3D" id="1.10.8.760">
    <property type="entry name" value="Haem-binding uptake, Tiki superfamily, ChaN, domain 2"/>
    <property type="match status" value="1"/>
</dbReference>
<evidence type="ECO:0000313" key="3">
    <source>
        <dbReference type="Proteomes" id="UP000016560"/>
    </source>
</evidence>
<dbReference type="CDD" id="cd14727">
    <property type="entry name" value="ChanN-like"/>
    <property type="match status" value="1"/>
</dbReference>
<organism evidence="2 3">
    <name type="scientific">Aquipseudomonas alcaligenes (strain ATCC 14909 / DSM 50342 / CCUG 1425 / JCM 20561 / NBRC 14159 / NCIMB 9945 / NCTC 10367 / 1577)</name>
    <name type="common">Pseudomonas alcaligenes</name>
    <dbReference type="NCBI Taxonomy" id="1215092"/>
    <lineage>
        <taxon>Bacteria</taxon>
        <taxon>Pseudomonadati</taxon>
        <taxon>Pseudomonadota</taxon>
        <taxon>Gammaproteobacteria</taxon>
        <taxon>Pseudomonadales</taxon>
        <taxon>Pseudomonadaceae</taxon>
        <taxon>Aquipseudomonas</taxon>
    </lineage>
</organism>
<accession>U2ZLE2</accession>
<feature type="domain" description="Haem-binding uptake Tiki superfamily ChaN" evidence="1">
    <location>
        <begin position="54"/>
        <end position="248"/>
    </location>
</feature>